<keyword evidence="6" id="KW-0119">Carbohydrate metabolism</keyword>
<dbReference type="InterPro" id="IPR001701">
    <property type="entry name" value="Glyco_hydro_9"/>
</dbReference>
<evidence type="ECO:0000256" key="5">
    <source>
        <dbReference type="ARBA" id="ARBA00023001"/>
    </source>
</evidence>
<sequence>MSSPFQAYHKLNRRTLVTTASLLLLTWPQVSTAREHGAPIPKDAKPLMDPARAQSLPMRMEEPSLFPTKTYHVPPPGPPKGDEIYNYGHVMKLSLLFYEAQRSGKLPKDNRIDWRGDSGMEDGKDVGVDLTGGWYDAGDHVKFNFPMAWSATTLAWGIHEFYDAWQDAGELNNALDGLKWVTDYLIKCHPDPDTYYVQIGDGNSDHGYWGSAESMTMHRPSYAVGHGPGRQAGADAAAEAAAALAASSLVFTQHGDTAYAAKLKATAISLYALADSTRGGFSISEPFYKVEGGEGGREGEKEGGREGGLAPVGDRKGRAEVLSTQRQRKTLPCQSSFAGRNGWKGGKEGGREGGREEG</sequence>
<keyword evidence="5" id="KW-0136">Cellulose degradation</keyword>
<evidence type="ECO:0000256" key="6">
    <source>
        <dbReference type="ARBA" id="ARBA00023277"/>
    </source>
</evidence>
<evidence type="ECO:0000256" key="9">
    <source>
        <dbReference type="SAM" id="MobiDB-lite"/>
    </source>
</evidence>
<dbReference type="EC" id="3.2.1.4" evidence="3"/>
<keyword evidence="4" id="KW-0378">Hydrolase</keyword>
<evidence type="ECO:0000256" key="1">
    <source>
        <dbReference type="ARBA" id="ARBA00000966"/>
    </source>
</evidence>
<comment type="catalytic activity">
    <reaction evidence="1">
        <text>Endohydrolysis of (1-&gt;4)-beta-D-glucosidic linkages in cellulose, lichenin and cereal beta-D-glucans.</text>
        <dbReference type="EC" id="3.2.1.4"/>
    </reaction>
</comment>
<keyword evidence="8" id="KW-0624">Polysaccharide degradation</keyword>
<dbReference type="AlphaFoldDB" id="A0A4D9CME7"/>
<keyword evidence="10" id="KW-0732">Signal</keyword>
<feature type="compositionally biased region" description="Basic and acidic residues" evidence="9">
    <location>
        <begin position="345"/>
        <end position="358"/>
    </location>
</feature>
<feature type="region of interest" description="Disordered" evidence="9">
    <location>
        <begin position="290"/>
        <end position="358"/>
    </location>
</feature>
<dbReference type="Gene3D" id="1.50.10.10">
    <property type="match status" value="1"/>
</dbReference>
<feature type="domain" description="Glycoside hydrolase family 9" evidence="11">
    <location>
        <begin position="87"/>
        <end position="288"/>
    </location>
</feature>
<comment type="similarity">
    <text evidence="2">Belongs to the glycosyl hydrolase 9 (cellulase E) family.</text>
</comment>
<dbReference type="InterPro" id="IPR008928">
    <property type="entry name" value="6-hairpin_glycosidase_sf"/>
</dbReference>
<dbReference type="Proteomes" id="UP000355283">
    <property type="component" value="Unassembled WGS sequence"/>
</dbReference>
<accession>A0A4D9CME7</accession>
<comment type="caution">
    <text evidence="12">The sequence shown here is derived from an EMBL/GenBank/DDBJ whole genome shotgun (WGS) entry which is preliminary data.</text>
</comment>
<dbReference type="GO" id="GO:0030245">
    <property type="term" value="P:cellulose catabolic process"/>
    <property type="evidence" value="ECO:0007669"/>
    <property type="project" value="UniProtKB-KW"/>
</dbReference>
<dbReference type="GO" id="GO:0008810">
    <property type="term" value="F:cellulase activity"/>
    <property type="evidence" value="ECO:0007669"/>
    <property type="project" value="UniProtKB-EC"/>
</dbReference>
<keyword evidence="7" id="KW-0326">Glycosidase</keyword>
<evidence type="ECO:0000256" key="10">
    <source>
        <dbReference type="SAM" id="SignalP"/>
    </source>
</evidence>
<keyword evidence="13" id="KW-1185">Reference proteome</keyword>
<dbReference type="OrthoDB" id="10257085at2759"/>
<feature type="chain" id="PRO_5020033717" description="cellulase" evidence="10">
    <location>
        <begin position="34"/>
        <end position="358"/>
    </location>
</feature>
<evidence type="ECO:0000256" key="3">
    <source>
        <dbReference type="ARBA" id="ARBA00012601"/>
    </source>
</evidence>
<dbReference type="SUPFAM" id="SSF48208">
    <property type="entry name" value="Six-hairpin glycosidases"/>
    <property type="match status" value="1"/>
</dbReference>
<reference evidence="12 13" key="1">
    <citation type="submission" date="2019-01" db="EMBL/GenBank/DDBJ databases">
        <title>Nuclear Genome Assembly of the Microalgal Biofuel strain Nannochloropsis salina CCMP1776.</title>
        <authorList>
            <person name="Hovde B."/>
        </authorList>
    </citation>
    <scope>NUCLEOTIDE SEQUENCE [LARGE SCALE GENOMIC DNA]</scope>
    <source>
        <strain evidence="12 13">CCMP1776</strain>
    </source>
</reference>
<evidence type="ECO:0000313" key="13">
    <source>
        <dbReference type="Proteomes" id="UP000355283"/>
    </source>
</evidence>
<proteinExistence type="inferred from homology"/>
<evidence type="ECO:0000256" key="4">
    <source>
        <dbReference type="ARBA" id="ARBA00022801"/>
    </source>
</evidence>
<evidence type="ECO:0000256" key="8">
    <source>
        <dbReference type="ARBA" id="ARBA00023326"/>
    </source>
</evidence>
<dbReference type="PANTHER" id="PTHR22298">
    <property type="entry name" value="ENDO-1,4-BETA-GLUCANASE"/>
    <property type="match status" value="1"/>
</dbReference>
<dbReference type="EMBL" id="SDOX01000184">
    <property type="protein sequence ID" value="TFJ79926.1"/>
    <property type="molecule type" value="Genomic_DNA"/>
</dbReference>
<feature type="signal peptide" evidence="10">
    <location>
        <begin position="1"/>
        <end position="33"/>
    </location>
</feature>
<dbReference type="InterPro" id="IPR012341">
    <property type="entry name" value="6hp_glycosidase-like_sf"/>
</dbReference>
<evidence type="ECO:0000259" key="11">
    <source>
        <dbReference type="Pfam" id="PF00759"/>
    </source>
</evidence>
<evidence type="ECO:0000313" key="12">
    <source>
        <dbReference type="EMBL" id="TFJ79926.1"/>
    </source>
</evidence>
<feature type="compositionally biased region" description="Basic and acidic residues" evidence="9">
    <location>
        <begin position="291"/>
        <end position="305"/>
    </location>
</feature>
<evidence type="ECO:0000256" key="2">
    <source>
        <dbReference type="ARBA" id="ARBA00007072"/>
    </source>
</evidence>
<dbReference type="Pfam" id="PF00759">
    <property type="entry name" value="Glyco_hydro_9"/>
    <property type="match status" value="1"/>
</dbReference>
<gene>
    <name evidence="12" type="ORF">NSK_008734</name>
</gene>
<organism evidence="12 13">
    <name type="scientific">Nannochloropsis salina CCMP1776</name>
    <dbReference type="NCBI Taxonomy" id="1027361"/>
    <lineage>
        <taxon>Eukaryota</taxon>
        <taxon>Sar</taxon>
        <taxon>Stramenopiles</taxon>
        <taxon>Ochrophyta</taxon>
        <taxon>Eustigmatophyceae</taxon>
        <taxon>Eustigmatales</taxon>
        <taxon>Monodopsidaceae</taxon>
        <taxon>Microchloropsis</taxon>
        <taxon>Microchloropsis salina</taxon>
    </lineage>
</organism>
<name>A0A4D9CME7_9STRA</name>
<protein>
    <recommendedName>
        <fullName evidence="3">cellulase</fullName>
        <ecNumber evidence="3">3.2.1.4</ecNumber>
    </recommendedName>
</protein>
<evidence type="ECO:0000256" key="7">
    <source>
        <dbReference type="ARBA" id="ARBA00023295"/>
    </source>
</evidence>